<evidence type="ECO:0000313" key="2">
    <source>
        <dbReference type="Proteomes" id="UP000027986"/>
    </source>
</evidence>
<dbReference type="HOGENOM" id="CLU_2540948_0_0_11"/>
<keyword evidence="2" id="KW-1185">Reference proteome</keyword>
<dbReference type="Proteomes" id="UP000027986">
    <property type="component" value="Plasmid unnamed"/>
</dbReference>
<proteinExistence type="predicted"/>
<accession>A0A075JJ01</accession>
<geneLocation type="plasmid" evidence="1 2">
    <name>unnamed</name>
</geneLocation>
<protein>
    <recommendedName>
        <fullName evidence="3">DUF4177 domain-containing protein</fullName>
    </recommendedName>
</protein>
<organism evidence="1 2">
    <name type="scientific">Dermacoccus nishinomiyaensis</name>
    <dbReference type="NCBI Taxonomy" id="1274"/>
    <lineage>
        <taxon>Bacteria</taxon>
        <taxon>Bacillati</taxon>
        <taxon>Actinomycetota</taxon>
        <taxon>Actinomycetes</taxon>
        <taxon>Micrococcales</taxon>
        <taxon>Dermacoccaceae</taxon>
        <taxon>Dermacoccus</taxon>
    </lineage>
</organism>
<dbReference type="OrthoDB" id="3695711at2"/>
<evidence type="ECO:0000313" key="1">
    <source>
        <dbReference type="EMBL" id="AIF41919.1"/>
    </source>
</evidence>
<reference evidence="1 2" key="1">
    <citation type="submission" date="2014-07" db="EMBL/GenBank/DDBJ databases">
        <title>Genome Sequencing of Dermacoccus nishinomiyaensis.</title>
        <authorList>
            <person name="Hong K.W."/>
            <person name="Chan K.G."/>
        </authorList>
    </citation>
    <scope>NUCLEOTIDE SEQUENCE [LARGE SCALE GENOMIC DNA]</scope>
    <source>
        <strain evidence="1 2">M25</strain>
        <plasmid evidence="2">Plasmid unnamed</plasmid>
    </source>
</reference>
<dbReference type="EMBL" id="CP008890">
    <property type="protein sequence ID" value="AIF41919.1"/>
    <property type="molecule type" value="Genomic_DNA"/>
</dbReference>
<dbReference type="KEGG" id="dni:HX89_14590"/>
<keyword evidence="1" id="KW-0614">Plasmid</keyword>
<evidence type="ECO:0008006" key="3">
    <source>
        <dbReference type="Google" id="ProtNLM"/>
    </source>
</evidence>
<dbReference type="eggNOG" id="ENOG5033G7X">
    <property type="taxonomic scope" value="Bacteria"/>
</dbReference>
<dbReference type="RefSeq" id="WP_041229538.1">
    <property type="nucleotide sequence ID" value="NZ_CP008890.1"/>
</dbReference>
<name>A0A075JJ01_9MICO</name>
<sequence length="85" mass="9538">MGIFKDAKANMVAQDARKARQAGRQVFAAMLNTPFTQHTMSGEIADWAIMIEAIEAEGWQLTHWAIGMDTKGRPQAYPVFHGRMM</sequence>
<dbReference type="GeneID" id="41842226"/>
<dbReference type="AlphaFoldDB" id="A0A075JJ01"/>
<gene>
    <name evidence="1" type="ORF">HX89_14590</name>
</gene>